<reference evidence="2" key="1">
    <citation type="submission" date="2020-05" db="EMBL/GenBank/DDBJ databases">
        <title>Mycena genomes resolve the evolution of fungal bioluminescence.</title>
        <authorList>
            <person name="Tsai I.J."/>
        </authorList>
    </citation>
    <scope>NUCLEOTIDE SEQUENCE</scope>
    <source>
        <strain evidence="2">171206Taipei</strain>
    </source>
</reference>
<dbReference type="GeneID" id="59352263"/>
<protein>
    <submittedName>
        <fullName evidence="2">Uncharacterized protein</fullName>
    </submittedName>
</protein>
<organism evidence="2 3">
    <name type="scientific">Mycena indigotica</name>
    <dbReference type="NCBI Taxonomy" id="2126181"/>
    <lineage>
        <taxon>Eukaryota</taxon>
        <taxon>Fungi</taxon>
        <taxon>Dikarya</taxon>
        <taxon>Basidiomycota</taxon>
        <taxon>Agaricomycotina</taxon>
        <taxon>Agaricomycetes</taxon>
        <taxon>Agaricomycetidae</taxon>
        <taxon>Agaricales</taxon>
        <taxon>Marasmiineae</taxon>
        <taxon>Mycenaceae</taxon>
        <taxon>Mycena</taxon>
    </lineage>
</organism>
<dbReference type="OrthoDB" id="3064226at2759"/>
<proteinExistence type="predicted"/>
<gene>
    <name evidence="2" type="ORF">MIND_01329700</name>
</gene>
<feature type="compositionally biased region" description="Basic residues" evidence="1">
    <location>
        <begin position="240"/>
        <end position="249"/>
    </location>
</feature>
<accession>A0A8H6RYM9</accession>
<evidence type="ECO:0000256" key="1">
    <source>
        <dbReference type="SAM" id="MobiDB-lite"/>
    </source>
</evidence>
<keyword evidence="3" id="KW-1185">Reference proteome</keyword>
<dbReference type="Proteomes" id="UP000636479">
    <property type="component" value="Unassembled WGS sequence"/>
</dbReference>
<dbReference type="AlphaFoldDB" id="A0A8H6RYM9"/>
<dbReference type="EMBL" id="JACAZF010000015">
    <property type="protein sequence ID" value="KAF7290165.1"/>
    <property type="molecule type" value="Genomic_DNA"/>
</dbReference>
<evidence type="ECO:0000313" key="3">
    <source>
        <dbReference type="Proteomes" id="UP000636479"/>
    </source>
</evidence>
<evidence type="ECO:0000313" key="2">
    <source>
        <dbReference type="EMBL" id="KAF7290165.1"/>
    </source>
</evidence>
<comment type="caution">
    <text evidence="2">The sequence shown here is derived from an EMBL/GenBank/DDBJ whole genome shotgun (WGS) entry which is preliminary data.</text>
</comment>
<dbReference type="RefSeq" id="XP_037213743.1">
    <property type="nucleotide sequence ID" value="XM_037369747.1"/>
</dbReference>
<feature type="compositionally biased region" description="Low complexity" evidence="1">
    <location>
        <begin position="272"/>
        <end position="341"/>
    </location>
</feature>
<name>A0A8H6RYM9_9AGAR</name>
<sequence length="522" mass="56683">MQGAEALEAIVGHRVRLDGVLSANVAIQHALDSYSSHPITATDAALKQMDEQASAQQEYNELQDSASNSLTTDDIRLHIRERRAAIGALEAENAVAEEAQDQELLKRLAEVYDSLADDKSIRNPPKTTQELVRWLSDQTDIAQTRQKEMLEAIERADKVAANPGVRDVLTMRLTLQEDIIQLRLKAATIMRRTAVGMQAIELVKVETAHAIARARGMWLKRDIQAEFKAAQKELAFAKRNAKSNGVKRKSISEAPPSSPKRPRREAAPSFGSPGPSTAPSMTPPTTTAISTTPKPSTAAKPPATTKTSATTKPTTTTIAKPSTTTKSATMASTSASSSLPPRLAKLALSGKPRTAVPAPLPVGELPTPPVPFTDWGDFYQSDESLLDMAQAQSRAQASMDPRTDLKRFRASYGPIVVMKRPCGICVKYDLPCLYVDTAQNPFHPPGKPPRCIVCQEWKFHCNPRAGSSADQAAHVHAEHIVGYHNAAIAAGERPGMWMGKGVAELKLVGSKRLRVKSYNKDE</sequence>
<feature type="region of interest" description="Disordered" evidence="1">
    <location>
        <begin position="240"/>
        <end position="341"/>
    </location>
</feature>